<protein>
    <submittedName>
        <fullName evidence="2">Uncharacterized protein</fullName>
    </submittedName>
</protein>
<dbReference type="OrthoDB" id="1667110at2759"/>
<dbReference type="AlphaFoldDB" id="A0A7R8UWJ4"/>
<dbReference type="EMBL" id="LR899012">
    <property type="protein sequence ID" value="CAD7088432.1"/>
    <property type="molecule type" value="Genomic_DNA"/>
</dbReference>
<sequence>MDDNAFGVGLIASSLSSSSAFGNPSYLSVRTPSSMSSSGDERSAAGSRSSVASVPLSEVASSPVPASLTNQQSASSTHGGVATPPQDLVKIWRDPQANESQVRHIQSLQHRLLTPTCLASGALPATPYVHLPVSSVHQRPSVYPAELWQKQGIPSPREYLDEQQYRLLSSHHGLPKEITASLQCYSKPM</sequence>
<organism evidence="2 3">
    <name type="scientific">Hermetia illucens</name>
    <name type="common">Black soldier fly</name>
    <dbReference type="NCBI Taxonomy" id="343691"/>
    <lineage>
        <taxon>Eukaryota</taxon>
        <taxon>Metazoa</taxon>
        <taxon>Ecdysozoa</taxon>
        <taxon>Arthropoda</taxon>
        <taxon>Hexapoda</taxon>
        <taxon>Insecta</taxon>
        <taxon>Pterygota</taxon>
        <taxon>Neoptera</taxon>
        <taxon>Endopterygota</taxon>
        <taxon>Diptera</taxon>
        <taxon>Brachycera</taxon>
        <taxon>Stratiomyomorpha</taxon>
        <taxon>Stratiomyidae</taxon>
        <taxon>Hermetiinae</taxon>
        <taxon>Hermetia</taxon>
    </lineage>
</organism>
<gene>
    <name evidence="2" type="ORF">HERILL_LOCUS11055</name>
</gene>
<feature type="region of interest" description="Disordered" evidence="1">
    <location>
        <begin position="15"/>
        <end position="85"/>
    </location>
</feature>
<feature type="compositionally biased region" description="Low complexity" evidence="1">
    <location>
        <begin position="44"/>
        <end position="54"/>
    </location>
</feature>
<reference evidence="2 3" key="1">
    <citation type="submission" date="2020-11" db="EMBL/GenBank/DDBJ databases">
        <authorList>
            <person name="Wallbank WR R."/>
            <person name="Pardo Diaz C."/>
            <person name="Kozak K."/>
            <person name="Martin S."/>
            <person name="Jiggins C."/>
            <person name="Moest M."/>
            <person name="Warren A I."/>
            <person name="Generalovic N T."/>
            <person name="Byers J.R.P. K."/>
            <person name="Montejo-Kovacevich G."/>
            <person name="Yen C E."/>
        </authorList>
    </citation>
    <scope>NUCLEOTIDE SEQUENCE [LARGE SCALE GENOMIC DNA]</scope>
</reference>
<keyword evidence="3" id="KW-1185">Reference proteome</keyword>
<feature type="compositionally biased region" description="Polar residues" evidence="1">
    <location>
        <begin position="67"/>
        <end position="78"/>
    </location>
</feature>
<evidence type="ECO:0000313" key="3">
    <source>
        <dbReference type="Proteomes" id="UP000594454"/>
    </source>
</evidence>
<feature type="compositionally biased region" description="Polar residues" evidence="1">
    <location>
        <begin position="20"/>
        <end position="38"/>
    </location>
</feature>
<evidence type="ECO:0000256" key="1">
    <source>
        <dbReference type="SAM" id="MobiDB-lite"/>
    </source>
</evidence>
<accession>A0A7R8UWJ4</accession>
<dbReference type="InParanoid" id="A0A7R8UWJ4"/>
<name>A0A7R8UWJ4_HERIL</name>
<proteinExistence type="predicted"/>
<evidence type="ECO:0000313" key="2">
    <source>
        <dbReference type="EMBL" id="CAD7088432.1"/>
    </source>
</evidence>
<dbReference type="Proteomes" id="UP000594454">
    <property type="component" value="Chromosome 4"/>
</dbReference>